<gene>
    <name evidence="5" type="primary">ssb</name>
    <name evidence="5" type="ORF">HLH17_15535</name>
</gene>
<dbReference type="Pfam" id="PF00436">
    <property type="entry name" value="SSB"/>
    <property type="match status" value="2"/>
</dbReference>
<sequence>MQTINIFNVMGNIGSDVQVTKVGNDISRASVQIATNIGMGDKQRTQWHTAVFWGEYADAVANLKKGDSLYVSGLLEYRRWKDAQTGADREKTEINVTQFSRVENPALTVNQVNILGHIGTDAQFKVFQETCRTTLSVATNSGYGDKQRVQWHNIVFWGKSAEVVSKLKKGDVIFVNGLVDYRKWQTESGENRERTEIQAQQFSIVKGEIGKVQSAQNPAPQQKEQQPTGYGNLSKGSEQPTGYGQMPNEAPNHKDELIDLPY</sequence>
<feature type="compositionally biased region" description="Basic and acidic residues" evidence="4">
    <location>
        <begin position="251"/>
        <end position="262"/>
    </location>
</feature>
<reference evidence="5 6" key="1">
    <citation type="submission" date="2020-04" db="EMBL/GenBank/DDBJ databases">
        <title>Acinetobacter Taxon 24.</title>
        <authorList>
            <person name="Nemec A."/>
            <person name="Radolfova-Krizova L."/>
            <person name="Higgins P.G."/>
            <person name="Spanelova P."/>
        </authorList>
    </citation>
    <scope>NUCLEOTIDE SEQUENCE [LARGE SCALE GENOMIC DNA]</scope>
    <source>
        <strain evidence="5 6">ANC 5380</strain>
    </source>
</reference>
<dbReference type="PANTHER" id="PTHR10302:SF0">
    <property type="entry name" value="SINGLE-STRANDED DNA-BINDING PROTEIN, MITOCHONDRIAL"/>
    <property type="match status" value="1"/>
</dbReference>
<comment type="caution">
    <text evidence="5">The sequence shown here is derived from an EMBL/GenBank/DDBJ whole genome shotgun (WGS) entry which is preliminary data.</text>
</comment>
<organism evidence="5 6">
    <name type="scientific">Acinetobacter terrae</name>
    <dbReference type="NCBI Taxonomy" id="2731247"/>
    <lineage>
        <taxon>Bacteria</taxon>
        <taxon>Pseudomonadati</taxon>
        <taxon>Pseudomonadota</taxon>
        <taxon>Gammaproteobacteria</taxon>
        <taxon>Moraxellales</taxon>
        <taxon>Moraxellaceae</taxon>
        <taxon>Acinetobacter</taxon>
        <taxon>Acinetobacter Taxon 24</taxon>
    </lineage>
</organism>
<dbReference type="PROSITE" id="PS50935">
    <property type="entry name" value="SSB"/>
    <property type="match status" value="2"/>
</dbReference>
<dbReference type="InterPro" id="IPR012340">
    <property type="entry name" value="NA-bd_OB-fold"/>
</dbReference>
<evidence type="ECO:0000313" key="5">
    <source>
        <dbReference type="EMBL" id="NNH79034.1"/>
    </source>
</evidence>
<evidence type="ECO:0000256" key="3">
    <source>
        <dbReference type="RuleBase" id="RU000524"/>
    </source>
</evidence>
<dbReference type="SUPFAM" id="SSF50249">
    <property type="entry name" value="Nucleic acid-binding proteins"/>
    <property type="match status" value="2"/>
</dbReference>
<dbReference type="PANTHER" id="PTHR10302">
    <property type="entry name" value="SINGLE-STRANDED DNA-BINDING PROTEIN"/>
    <property type="match status" value="1"/>
</dbReference>
<evidence type="ECO:0000256" key="1">
    <source>
        <dbReference type="ARBA" id="ARBA00023125"/>
    </source>
</evidence>
<dbReference type="CDD" id="cd04496">
    <property type="entry name" value="SSB_OBF"/>
    <property type="match status" value="2"/>
</dbReference>
<feature type="compositionally biased region" description="Polar residues" evidence="4">
    <location>
        <begin position="213"/>
        <end position="242"/>
    </location>
</feature>
<dbReference type="Proteomes" id="UP000569202">
    <property type="component" value="Unassembled WGS sequence"/>
</dbReference>
<dbReference type="InterPro" id="IPR000424">
    <property type="entry name" value="Primosome_PriB/ssb"/>
</dbReference>
<dbReference type="AlphaFoldDB" id="A0A7Y2RI35"/>
<evidence type="ECO:0000313" key="6">
    <source>
        <dbReference type="Proteomes" id="UP000569202"/>
    </source>
</evidence>
<accession>A0A7Y2RI35</accession>
<dbReference type="NCBIfam" id="TIGR00621">
    <property type="entry name" value="ssb"/>
    <property type="match status" value="2"/>
</dbReference>
<dbReference type="GO" id="GO:0006260">
    <property type="term" value="P:DNA replication"/>
    <property type="evidence" value="ECO:0007669"/>
    <property type="project" value="InterPro"/>
</dbReference>
<evidence type="ECO:0000256" key="4">
    <source>
        <dbReference type="SAM" id="MobiDB-lite"/>
    </source>
</evidence>
<proteinExistence type="predicted"/>
<dbReference type="EMBL" id="JABERL010000062">
    <property type="protein sequence ID" value="NNH79034.1"/>
    <property type="molecule type" value="Genomic_DNA"/>
</dbReference>
<keyword evidence="1 2" id="KW-0238">DNA-binding</keyword>
<evidence type="ECO:0000256" key="2">
    <source>
        <dbReference type="PROSITE-ProRule" id="PRU00252"/>
    </source>
</evidence>
<feature type="region of interest" description="Disordered" evidence="4">
    <location>
        <begin position="209"/>
        <end position="262"/>
    </location>
</feature>
<protein>
    <recommendedName>
        <fullName evidence="3">Single-stranded DNA-binding protein</fullName>
    </recommendedName>
</protein>
<dbReference type="GO" id="GO:0009295">
    <property type="term" value="C:nucleoid"/>
    <property type="evidence" value="ECO:0007669"/>
    <property type="project" value="TreeGrafter"/>
</dbReference>
<dbReference type="RefSeq" id="WP_171541165.1">
    <property type="nucleotide sequence ID" value="NZ_JABERL010000062.1"/>
</dbReference>
<dbReference type="InterPro" id="IPR011344">
    <property type="entry name" value="ssDNA-bd"/>
</dbReference>
<name>A0A7Y2RI35_9GAMM</name>
<dbReference type="GO" id="GO:0003697">
    <property type="term" value="F:single-stranded DNA binding"/>
    <property type="evidence" value="ECO:0007669"/>
    <property type="project" value="InterPro"/>
</dbReference>
<dbReference type="Gene3D" id="2.40.50.140">
    <property type="entry name" value="Nucleic acid-binding proteins"/>
    <property type="match status" value="2"/>
</dbReference>